<evidence type="ECO:0000313" key="2">
    <source>
        <dbReference type="Proteomes" id="UP000479710"/>
    </source>
</evidence>
<reference evidence="1 2" key="1">
    <citation type="submission" date="2019-11" db="EMBL/GenBank/DDBJ databases">
        <title>Whole genome sequence of Oryza granulata.</title>
        <authorList>
            <person name="Li W."/>
        </authorList>
    </citation>
    <scope>NUCLEOTIDE SEQUENCE [LARGE SCALE GENOMIC DNA]</scope>
    <source>
        <strain evidence="2">cv. Menghai</strain>
        <tissue evidence="1">Leaf</tissue>
    </source>
</reference>
<accession>A0A6G1DI18</accession>
<keyword evidence="2" id="KW-1185">Reference proteome</keyword>
<protein>
    <submittedName>
        <fullName evidence="1">Uncharacterized protein</fullName>
    </submittedName>
</protein>
<organism evidence="1 2">
    <name type="scientific">Oryza meyeriana var. granulata</name>
    <dbReference type="NCBI Taxonomy" id="110450"/>
    <lineage>
        <taxon>Eukaryota</taxon>
        <taxon>Viridiplantae</taxon>
        <taxon>Streptophyta</taxon>
        <taxon>Embryophyta</taxon>
        <taxon>Tracheophyta</taxon>
        <taxon>Spermatophyta</taxon>
        <taxon>Magnoliopsida</taxon>
        <taxon>Liliopsida</taxon>
        <taxon>Poales</taxon>
        <taxon>Poaceae</taxon>
        <taxon>BOP clade</taxon>
        <taxon>Oryzoideae</taxon>
        <taxon>Oryzeae</taxon>
        <taxon>Oryzinae</taxon>
        <taxon>Oryza</taxon>
        <taxon>Oryza meyeriana</taxon>
    </lineage>
</organism>
<name>A0A6G1DI18_9ORYZ</name>
<comment type="caution">
    <text evidence="1">The sequence shown here is derived from an EMBL/GenBank/DDBJ whole genome shotgun (WGS) entry which is preliminary data.</text>
</comment>
<dbReference type="AlphaFoldDB" id="A0A6G1DI18"/>
<proteinExistence type="predicted"/>
<dbReference type="Proteomes" id="UP000479710">
    <property type="component" value="Unassembled WGS sequence"/>
</dbReference>
<dbReference type="EMBL" id="SPHZ02000006">
    <property type="protein sequence ID" value="KAF0912076.1"/>
    <property type="molecule type" value="Genomic_DNA"/>
</dbReference>
<evidence type="ECO:0000313" key="1">
    <source>
        <dbReference type="EMBL" id="KAF0912076.1"/>
    </source>
</evidence>
<gene>
    <name evidence="1" type="ORF">E2562_012975</name>
</gene>
<sequence length="149" mass="16044">MTVRLKIGSVNHEARRGATKVLGPTEGELFWCLPLGGDGEALAISSSLKLYKESTKFASFLCSSSSSNSGRPCTRAPPTRCAELCRLVHVCPSFNALICTQLAAEMRLGCRLELELRHHLLPGLVVGFLLLGTTETTLRLDGIDESVGN</sequence>